<proteinExistence type="inferred from homology"/>
<dbReference type="PANTHER" id="PTHR43586:SF8">
    <property type="entry name" value="CYSTEINE DESULFURASE 1, CHLOROPLASTIC"/>
    <property type="match status" value="1"/>
</dbReference>
<evidence type="ECO:0000256" key="6">
    <source>
        <dbReference type="ARBA" id="ARBA00050776"/>
    </source>
</evidence>
<evidence type="ECO:0000256" key="7">
    <source>
        <dbReference type="RuleBase" id="RU004504"/>
    </source>
</evidence>
<keyword evidence="5" id="KW-0663">Pyridoxal phosphate</keyword>
<evidence type="ECO:0000313" key="9">
    <source>
        <dbReference type="EMBL" id="OLP90834.1"/>
    </source>
</evidence>
<dbReference type="AlphaFoldDB" id="A0A1Q9D6N0"/>
<dbReference type="GO" id="GO:0031071">
    <property type="term" value="F:cysteine desulfurase activity"/>
    <property type="evidence" value="ECO:0007669"/>
    <property type="project" value="UniProtKB-EC"/>
</dbReference>
<organism evidence="9 10">
    <name type="scientific">Symbiodinium microadriaticum</name>
    <name type="common">Dinoflagellate</name>
    <name type="synonym">Zooxanthella microadriatica</name>
    <dbReference type="NCBI Taxonomy" id="2951"/>
    <lineage>
        <taxon>Eukaryota</taxon>
        <taxon>Sar</taxon>
        <taxon>Alveolata</taxon>
        <taxon>Dinophyceae</taxon>
        <taxon>Suessiales</taxon>
        <taxon>Symbiodiniaceae</taxon>
        <taxon>Symbiodinium</taxon>
    </lineage>
</organism>
<dbReference type="CDD" id="cd06453">
    <property type="entry name" value="SufS_like"/>
    <property type="match status" value="1"/>
</dbReference>
<dbReference type="Gene3D" id="3.40.640.10">
    <property type="entry name" value="Type I PLP-dependent aspartate aminotransferase-like (Major domain)"/>
    <property type="match status" value="1"/>
</dbReference>
<evidence type="ECO:0000256" key="1">
    <source>
        <dbReference type="ARBA" id="ARBA00001933"/>
    </source>
</evidence>
<dbReference type="Gene3D" id="3.90.1150.10">
    <property type="entry name" value="Aspartate Aminotransferase, domain 1"/>
    <property type="match status" value="1"/>
</dbReference>
<name>A0A1Q9D6N0_SYMMI</name>
<evidence type="ECO:0000256" key="3">
    <source>
        <dbReference type="ARBA" id="ARBA00012239"/>
    </source>
</evidence>
<dbReference type="Pfam" id="PF00266">
    <property type="entry name" value="Aminotran_5"/>
    <property type="match status" value="1"/>
</dbReference>
<dbReference type="OMA" id="ANMLGWA"/>
<dbReference type="GO" id="GO:0006534">
    <property type="term" value="P:cysteine metabolic process"/>
    <property type="evidence" value="ECO:0007669"/>
    <property type="project" value="InterPro"/>
</dbReference>
<dbReference type="InterPro" id="IPR020578">
    <property type="entry name" value="Aminotrans_V_PyrdxlP_BS"/>
</dbReference>
<sequence length="585" mass="62794">MNSISSRNVLCKVSFFRAGRSGWLAGGIERHRHGKALCLRFLRQLTACRSGKRAKAEAKAACPSHCLPNMACHQRTGPSFLSLCVLPLRPGQLRPSGQGRPKDGQAKPSFQTAVLVAATAAVQKSRRLRAVAAPLEAPPAPSAEHQGVADRSLASKVRGDFPALSTEAYPGVPLIYLDSGATSQKPTCVLKALTEYYEHSANVHRGAYALAERATEAFEHARSSVATLIGAKGSQEIVFTSGATDAINLVAESWGSRNLGPGDEVLITVMEHHSNIVPWQLATQRTGATLKHVGVTEEGILDMEEFHRLLSPRTKMVAFVHISNTLGCINPVKEIAEAAHAVGAKVLLDACQSVPHLKIDVQDLGIDFLVASSHKMYGPTGVGFLWGRPEILEAMPPWKGGGEMIKEVHMDESFYADVPARFEAGTPPIAQAVGLGVACDYLLELGMDQVEAYEQFLARYLWESLSAIPGLRLYGPPASAGPRAALVAFNDTEPDIYPQDVAGVLDVDGVAIRAGHHCAQPLHRALEATYGSARVSCAFYNTTEEIDKFVKALSEALETVRAGEGCVFDPDDPESCNCSSGRMRS</sequence>
<evidence type="ECO:0000256" key="2">
    <source>
        <dbReference type="ARBA" id="ARBA00010447"/>
    </source>
</evidence>
<evidence type="ECO:0000256" key="5">
    <source>
        <dbReference type="ARBA" id="ARBA00022898"/>
    </source>
</evidence>
<dbReference type="GO" id="GO:0030170">
    <property type="term" value="F:pyridoxal phosphate binding"/>
    <property type="evidence" value="ECO:0007669"/>
    <property type="project" value="InterPro"/>
</dbReference>
<protein>
    <recommendedName>
        <fullName evidence="3">cysteine desulfurase</fullName>
        <ecNumber evidence="3">2.8.1.7</ecNumber>
    </recommendedName>
</protein>
<comment type="cofactor">
    <cofactor evidence="1 7">
        <name>pyridoxal 5'-phosphate</name>
        <dbReference type="ChEBI" id="CHEBI:597326"/>
    </cofactor>
</comment>
<keyword evidence="10" id="KW-1185">Reference proteome</keyword>
<comment type="catalytic activity">
    <reaction evidence="6">
        <text>(sulfur carrier)-H + L-cysteine = (sulfur carrier)-SH + L-alanine</text>
        <dbReference type="Rhea" id="RHEA:43892"/>
        <dbReference type="Rhea" id="RHEA-COMP:14737"/>
        <dbReference type="Rhea" id="RHEA-COMP:14739"/>
        <dbReference type="ChEBI" id="CHEBI:29917"/>
        <dbReference type="ChEBI" id="CHEBI:35235"/>
        <dbReference type="ChEBI" id="CHEBI:57972"/>
        <dbReference type="ChEBI" id="CHEBI:64428"/>
        <dbReference type="EC" id="2.8.1.7"/>
    </reaction>
</comment>
<comment type="caution">
    <text evidence="9">The sequence shown here is derived from an EMBL/GenBank/DDBJ whole genome shotgun (WGS) entry which is preliminary data.</text>
</comment>
<dbReference type="InterPro" id="IPR015421">
    <property type="entry name" value="PyrdxlP-dep_Trfase_major"/>
</dbReference>
<dbReference type="InterPro" id="IPR000192">
    <property type="entry name" value="Aminotrans_V_dom"/>
</dbReference>
<dbReference type="PROSITE" id="PS00595">
    <property type="entry name" value="AA_TRANSFER_CLASS_5"/>
    <property type="match status" value="1"/>
</dbReference>
<dbReference type="SUPFAM" id="SSF53383">
    <property type="entry name" value="PLP-dependent transferases"/>
    <property type="match status" value="1"/>
</dbReference>
<dbReference type="InterPro" id="IPR015422">
    <property type="entry name" value="PyrdxlP-dep_Trfase_small"/>
</dbReference>
<dbReference type="EC" id="2.8.1.7" evidence="3"/>
<dbReference type="InterPro" id="IPR015424">
    <property type="entry name" value="PyrdxlP-dep_Trfase"/>
</dbReference>
<evidence type="ECO:0000313" key="10">
    <source>
        <dbReference type="Proteomes" id="UP000186817"/>
    </source>
</evidence>
<dbReference type="OrthoDB" id="420046at2759"/>
<evidence type="ECO:0000256" key="4">
    <source>
        <dbReference type="ARBA" id="ARBA00022679"/>
    </source>
</evidence>
<dbReference type="NCBIfam" id="TIGR01979">
    <property type="entry name" value="sufS"/>
    <property type="match status" value="1"/>
</dbReference>
<evidence type="ECO:0000259" key="8">
    <source>
        <dbReference type="Pfam" id="PF00266"/>
    </source>
</evidence>
<dbReference type="Proteomes" id="UP000186817">
    <property type="component" value="Unassembled WGS sequence"/>
</dbReference>
<gene>
    <name evidence="9" type="primary">csd</name>
    <name evidence="9" type="ORF">AK812_SmicGene27516</name>
</gene>
<accession>A0A1Q9D6N0</accession>
<reference evidence="9 10" key="1">
    <citation type="submission" date="2016-02" db="EMBL/GenBank/DDBJ databases">
        <title>Genome analysis of coral dinoflagellate symbionts highlights evolutionary adaptations to a symbiotic lifestyle.</title>
        <authorList>
            <person name="Aranda M."/>
            <person name="Li Y."/>
            <person name="Liew Y.J."/>
            <person name="Baumgarten S."/>
            <person name="Simakov O."/>
            <person name="Wilson M."/>
            <person name="Piel J."/>
            <person name="Ashoor H."/>
            <person name="Bougouffa S."/>
            <person name="Bajic V.B."/>
            <person name="Ryu T."/>
            <person name="Ravasi T."/>
            <person name="Bayer T."/>
            <person name="Micklem G."/>
            <person name="Kim H."/>
            <person name="Bhak J."/>
            <person name="Lajeunesse T.C."/>
            <person name="Voolstra C.R."/>
        </authorList>
    </citation>
    <scope>NUCLEOTIDE SEQUENCE [LARGE SCALE GENOMIC DNA]</scope>
    <source>
        <strain evidence="9 10">CCMP2467</strain>
    </source>
</reference>
<dbReference type="InterPro" id="IPR010970">
    <property type="entry name" value="Cys_dSase_SufS"/>
</dbReference>
<feature type="domain" description="Aminotransferase class V" evidence="8">
    <location>
        <begin position="175"/>
        <end position="549"/>
    </location>
</feature>
<dbReference type="PANTHER" id="PTHR43586">
    <property type="entry name" value="CYSTEINE DESULFURASE"/>
    <property type="match status" value="1"/>
</dbReference>
<comment type="similarity">
    <text evidence="2">Belongs to the class-V pyridoxal-phosphate-dependent aminotransferase family. Csd subfamily.</text>
</comment>
<keyword evidence="4" id="KW-0808">Transferase</keyword>
<dbReference type="EMBL" id="LSRX01000692">
    <property type="protein sequence ID" value="OLP90834.1"/>
    <property type="molecule type" value="Genomic_DNA"/>
</dbReference>